<reference evidence="5 6" key="1">
    <citation type="submission" date="2014-07" db="EMBL/GenBank/DDBJ databases">
        <title>Whole Genome Sequence of the Amycolatopsis methanolica 239.</title>
        <authorList>
            <person name="Tang B."/>
        </authorList>
    </citation>
    <scope>NUCLEOTIDE SEQUENCE [LARGE SCALE GENOMIC DNA]</scope>
    <source>
        <strain evidence="5 6">239</strain>
    </source>
</reference>
<proteinExistence type="inferred from homology"/>
<dbReference type="Pfam" id="PF00501">
    <property type="entry name" value="AMP-binding"/>
    <property type="match status" value="1"/>
</dbReference>
<dbReference type="HOGENOM" id="CLU_000022_59_0_11"/>
<dbReference type="InterPro" id="IPR020845">
    <property type="entry name" value="AMP-binding_CS"/>
</dbReference>
<sequence>MKTGNIADLLTSAAEQWPDAVAVIDTAAGVSLTWSQLDAAAGGLAQRLADRGVGAGDSVALRLPTSADFAVTLFGVTRCGAIAVPVSPLSPRPELDTVLAHSGARLVISRNPGDGTDDVPVLRPEIGPGANFPVHGGGEDIAVLSYTSGTTGPPRGVMLSHRALLANLEQLGRIDPPPVGHPDRVLIAIPLFHVYGLGPGLLLSTAVGATAVLAERFHARRALRACADHRVTVIGGVPAMYAELAMFERDELAAGLGTVRLLTSGAAPLHPKVLAAIREKTGLGVFEGYGLTETAPVVTSTLVTGYPKPGSTGRPLPGVEIRLVGPDGSGEPVPLDPDDPEDVFEEDGDGTGLVAIRGANLFSGYWPDGAHGPDADGWFRTGDIGFLDSDGDLHLVDRANDLIIVNGFNVYPHEVEEVIAGLPEVAEVAVVGVLDERSGEAVKAVVVPAPGASLSEQQVVEACAERLAGYKVPHTVEFAERLPHSPTGKLRRVQLRG</sequence>
<dbReference type="InterPro" id="IPR025110">
    <property type="entry name" value="AMP-bd_C"/>
</dbReference>
<gene>
    <name evidence="5" type="primary">fadD</name>
    <name evidence="5" type="ORF">AMETH_0445</name>
</gene>
<dbReference type="InterPro" id="IPR045851">
    <property type="entry name" value="AMP-bd_C_sf"/>
</dbReference>
<dbReference type="eggNOG" id="COG0318">
    <property type="taxonomic scope" value="Bacteria"/>
</dbReference>
<comment type="similarity">
    <text evidence="1">Belongs to the ATP-dependent AMP-binding enzyme family.</text>
</comment>
<feature type="domain" description="AMP-dependent synthetase/ligase" evidence="3">
    <location>
        <begin position="12"/>
        <end position="366"/>
    </location>
</feature>
<feature type="domain" description="AMP-binding enzyme C-terminal" evidence="4">
    <location>
        <begin position="414"/>
        <end position="489"/>
    </location>
</feature>
<evidence type="ECO:0000313" key="6">
    <source>
        <dbReference type="Proteomes" id="UP000062973"/>
    </source>
</evidence>
<dbReference type="OrthoDB" id="9803968at2"/>
<evidence type="ECO:0000259" key="3">
    <source>
        <dbReference type="Pfam" id="PF00501"/>
    </source>
</evidence>
<evidence type="ECO:0000259" key="4">
    <source>
        <dbReference type="Pfam" id="PF13193"/>
    </source>
</evidence>
<dbReference type="KEGG" id="amq:AMETH_0445"/>
<dbReference type="PANTHER" id="PTHR43201">
    <property type="entry name" value="ACYL-COA SYNTHETASE"/>
    <property type="match status" value="1"/>
</dbReference>
<dbReference type="InterPro" id="IPR000873">
    <property type="entry name" value="AMP-dep_synth/lig_dom"/>
</dbReference>
<dbReference type="EMBL" id="CP009110">
    <property type="protein sequence ID" value="AIJ20537.1"/>
    <property type="molecule type" value="Genomic_DNA"/>
</dbReference>
<dbReference type="GO" id="GO:0031956">
    <property type="term" value="F:medium-chain fatty acid-CoA ligase activity"/>
    <property type="evidence" value="ECO:0007669"/>
    <property type="project" value="TreeGrafter"/>
</dbReference>
<dbReference type="PATRIC" id="fig|1068978.7.peg.470"/>
<keyword evidence="2 5" id="KW-0436">Ligase</keyword>
<evidence type="ECO:0000313" key="5">
    <source>
        <dbReference type="EMBL" id="AIJ20537.1"/>
    </source>
</evidence>
<dbReference type="PROSITE" id="PS00455">
    <property type="entry name" value="AMP_BINDING"/>
    <property type="match status" value="1"/>
</dbReference>
<dbReference type="Gene3D" id="3.30.300.30">
    <property type="match status" value="1"/>
</dbReference>
<evidence type="ECO:0000256" key="1">
    <source>
        <dbReference type="ARBA" id="ARBA00006432"/>
    </source>
</evidence>
<dbReference type="RefSeq" id="WP_017986403.1">
    <property type="nucleotide sequence ID" value="NZ_AQUL01000001.1"/>
</dbReference>
<accession>A0A076MRU8</accession>
<protein>
    <submittedName>
        <fullName evidence="5">O-succinylbenzoate-CoA ligase</fullName>
    </submittedName>
</protein>
<dbReference type="AlphaFoldDB" id="A0A076MRU8"/>
<dbReference type="GO" id="GO:0006631">
    <property type="term" value="P:fatty acid metabolic process"/>
    <property type="evidence" value="ECO:0007669"/>
    <property type="project" value="TreeGrafter"/>
</dbReference>
<evidence type="ECO:0000256" key="2">
    <source>
        <dbReference type="ARBA" id="ARBA00022598"/>
    </source>
</evidence>
<keyword evidence="6" id="KW-1185">Reference proteome</keyword>
<dbReference type="InterPro" id="IPR042099">
    <property type="entry name" value="ANL_N_sf"/>
</dbReference>
<dbReference type="Proteomes" id="UP000062973">
    <property type="component" value="Chromosome"/>
</dbReference>
<dbReference type="STRING" id="1068978.AMETH_0445"/>
<name>A0A076MRU8_AMYME</name>
<dbReference type="Gene3D" id="3.40.50.12780">
    <property type="entry name" value="N-terminal domain of ligase-like"/>
    <property type="match status" value="1"/>
</dbReference>
<organism evidence="5 6">
    <name type="scientific">Amycolatopsis methanolica 239</name>
    <dbReference type="NCBI Taxonomy" id="1068978"/>
    <lineage>
        <taxon>Bacteria</taxon>
        <taxon>Bacillati</taxon>
        <taxon>Actinomycetota</taxon>
        <taxon>Actinomycetes</taxon>
        <taxon>Pseudonocardiales</taxon>
        <taxon>Pseudonocardiaceae</taxon>
        <taxon>Amycolatopsis</taxon>
        <taxon>Amycolatopsis methanolica group</taxon>
    </lineage>
</organism>
<dbReference type="SUPFAM" id="SSF56801">
    <property type="entry name" value="Acetyl-CoA synthetase-like"/>
    <property type="match status" value="1"/>
</dbReference>
<dbReference type="PANTHER" id="PTHR43201:SF5">
    <property type="entry name" value="MEDIUM-CHAIN ACYL-COA LIGASE ACSF2, MITOCHONDRIAL"/>
    <property type="match status" value="1"/>
</dbReference>
<dbReference type="Pfam" id="PF13193">
    <property type="entry name" value="AMP-binding_C"/>
    <property type="match status" value="1"/>
</dbReference>